<name>A0A9K3GQU1_9EUKA</name>
<dbReference type="AlphaFoldDB" id="A0A9K3GQU1"/>
<evidence type="ECO:0000313" key="2">
    <source>
        <dbReference type="EMBL" id="GIQ91275.1"/>
    </source>
</evidence>
<sequence>MHPLVVVVLVIVASAACSIEGEREEEGVAYTAPFVCPTPSPDFFYSPSDYVCPVNAEGAYQYSWMRPETGGWMCTNSG</sequence>
<proteinExistence type="predicted"/>
<keyword evidence="3" id="KW-1185">Reference proteome</keyword>
<evidence type="ECO:0000313" key="3">
    <source>
        <dbReference type="Proteomes" id="UP000265618"/>
    </source>
</evidence>
<gene>
    <name evidence="2" type="ORF">KIPB_014451</name>
</gene>
<comment type="caution">
    <text evidence="2">The sequence shown here is derived from an EMBL/GenBank/DDBJ whole genome shotgun (WGS) entry which is preliminary data.</text>
</comment>
<accession>A0A9K3GQU1</accession>
<feature type="chain" id="PRO_5039923570" evidence="1">
    <location>
        <begin position="22"/>
        <end position="78"/>
    </location>
</feature>
<reference evidence="2 3" key="1">
    <citation type="journal article" date="2018" name="PLoS ONE">
        <title>The draft genome of Kipferlia bialata reveals reductive genome evolution in fornicate parasites.</title>
        <authorList>
            <person name="Tanifuji G."/>
            <person name="Takabayashi S."/>
            <person name="Kume K."/>
            <person name="Takagi M."/>
            <person name="Nakayama T."/>
            <person name="Kamikawa R."/>
            <person name="Inagaki Y."/>
            <person name="Hashimoto T."/>
        </authorList>
    </citation>
    <scope>NUCLEOTIDE SEQUENCE [LARGE SCALE GENOMIC DNA]</scope>
    <source>
        <strain evidence="2">NY0173</strain>
    </source>
</reference>
<keyword evidence="1" id="KW-0732">Signal</keyword>
<protein>
    <submittedName>
        <fullName evidence="2">Uncharacterized protein</fullName>
    </submittedName>
</protein>
<organism evidence="2 3">
    <name type="scientific">Kipferlia bialata</name>
    <dbReference type="NCBI Taxonomy" id="797122"/>
    <lineage>
        <taxon>Eukaryota</taxon>
        <taxon>Metamonada</taxon>
        <taxon>Carpediemonas-like organisms</taxon>
        <taxon>Kipferlia</taxon>
    </lineage>
</organism>
<dbReference type="EMBL" id="BDIP01007432">
    <property type="protein sequence ID" value="GIQ91275.1"/>
    <property type="molecule type" value="Genomic_DNA"/>
</dbReference>
<dbReference type="Proteomes" id="UP000265618">
    <property type="component" value="Unassembled WGS sequence"/>
</dbReference>
<evidence type="ECO:0000256" key="1">
    <source>
        <dbReference type="SAM" id="SignalP"/>
    </source>
</evidence>
<feature type="signal peptide" evidence="1">
    <location>
        <begin position="1"/>
        <end position="21"/>
    </location>
</feature>